<dbReference type="Gene3D" id="3.30.70.1820">
    <property type="entry name" value="L1 transposable element, RRM domain"/>
    <property type="match status" value="1"/>
</dbReference>
<dbReference type="Proteomes" id="UP001295444">
    <property type="component" value="Chromosome 05"/>
</dbReference>
<gene>
    <name evidence="3" type="ORF">PECUL_23A050126</name>
</gene>
<evidence type="ECO:0000313" key="3">
    <source>
        <dbReference type="EMBL" id="CAH2293436.1"/>
    </source>
</evidence>
<feature type="coiled-coil region" evidence="1">
    <location>
        <begin position="96"/>
        <end position="123"/>
    </location>
</feature>
<feature type="compositionally biased region" description="Pro residues" evidence="2">
    <location>
        <begin position="357"/>
        <end position="366"/>
    </location>
</feature>
<dbReference type="EMBL" id="OW240916">
    <property type="protein sequence ID" value="CAH2293436.1"/>
    <property type="molecule type" value="Genomic_DNA"/>
</dbReference>
<feature type="compositionally biased region" description="Basic and acidic residues" evidence="2">
    <location>
        <begin position="143"/>
        <end position="152"/>
    </location>
</feature>
<organism evidence="3 4">
    <name type="scientific">Pelobates cultripes</name>
    <name type="common">Western spadefoot toad</name>
    <dbReference type="NCBI Taxonomy" id="61616"/>
    <lineage>
        <taxon>Eukaryota</taxon>
        <taxon>Metazoa</taxon>
        <taxon>Chordata</taxon>
        <taxon>Craniata</taxon>
        <taxon>Vertebrata</taxon>
        <taxon>Euteleostomi</taxon>
        <taxon>Amphibia</taxon>
        <taxon>Batrachia</taxon>
        <taxon>Anura</taxon>
        <taxon>Pelobatoidea</taxon>
        <taxon>Pelobatidae</taxon>
        <taxon>Pelobates</taxon>
    </lineage>
</organism>
<dbReference type="AlphaFoldDB" id="A0AAD1SAS2"/>
<proteinExistence type="predicted"/>
<sequence>MGRTKRPEGPQTPRSVPTNSQVGPMDSYLQTPAAAPHEQVGPERTDSPPCARPLEPETPTLAVIRADIRALASQMVTKSDFQVLSDDLHAAIRFEVAALRSEITAQDGRLQNLEETMREATERAGTNTTATTRQGHMLLALRRQTEDLDNRSRRSNIRGLPEPSTEEDVEATLKALFWEILGADMPDSITFDRAHRANRPRPADNTPRDVICCLHNYKHKEKIMLKARSRPLWRFRGADVALFQDLSSLTLDARRALRPITSLLRERNIPYKWGFPFALLARHQNEWVPLRWPEEGSGFLRHMGLPPTEIADWILGPLEQRPGPHTPRQQEGRSWQDVPMPQTPGPSRTRGVESDVSPPPDTTTPP</sequence>
<feature type="region of interest" description="Disordered" evidence="2">
    <location>
        <begin position="143"/>
        <end position="166"/>
    </location>
</feature>
<evidence type="ECO:0000256" key="1">
    <source>
        <dbReference type="SAM" id="Coils"/>
    </source>
</evidence>
<feature type="compositionally biased region" description="Polar residues" evidence="2">
    <location>
        <begin position="12"/>
        <end position="22"/>
    </location>
</feature>
<reference evidence="3" key="1">
    <citation type="submission" date="2022-03" db="EMBL/GenBank/DDBJ databases">
        <authorList>
            <person name="Alioto T."/>
            <person name="Alioto T."/>
            <person name="Gomez Garrido J."/>
        </authorList>
    </citation>
    <scope>NUCLEOTIDE SEQUENCE</scope>
</reference>
<evidence type="ECO:0000256" key="2">
    <source>
        <dbReference type="SAM" id="MobiDB-lite"/>
    </source>
</evidence>
<keyword evidence="4" id="KW-1185">Reference proteome</keyword>
<protein>
    <submittedName>
        <fullName evidence="3">Uncharacterized protein</fullName>
    </submittedName>
</protein>
<accession>A0AAD1SAS2</accession>
<keyword evidence="1" id="KW-0175">Coiled coil</keyword>
<feature type="region of interest" description="Disordered" evidence="2">
    <location>
        <begin position="317"/>
        <end position="366"/>
    </location>
</feature>
<evidence type="ECO:0000313" key="4">
    <source>
        <dbReference type="Proteomes" id="UP001295444"/>
    </source>
</evidence>
<name>A0AAD1SAS2_PELCU</name>
<dbReference type="InterPro" id="IPR004244">
    <property type="entry name" value="Transposase_22"/>
</dbReference>
<feature type="region of interest" description="Disordered" evidence="2">
    <location>
        <begin position="1"/>
        <end position="57"/>
    </location>
</feature>
<dbReference type="PANTHER" id="PTHR11505">
    <property type="entry name" value="L1 TRANSPOSABLE ELEMENT-RELATED"/>
    <property type="match status" value="1"/>
</dbReference>